<keyword evidence="3" id="KW-1185">Reference proteome</keyword>
<gene>
    <name evidence="2" type="ORF">PODLI_1B017553</name>
</gene>
<feature type="region of interest" description="Disordered" evidence="1">
    <location>
        <begin position="7"/>
        <end position="72"/>
    </location>
</feature>
<feature type="compositionally biased region" description="Low complexity" evidence="1">
    <location>
        <begin position="8"/>
        <end position="20"/>
    </location>
</feature>
<reference evidence="2" key="1">
    <citation type="submission" date="2022-12" db="EMBL/GenBank/DDBJ databases">
        <authorList>
            <person name="Alioto T."/>
            <person name="Alioto T."/>
            <person name="Gomez Garrido J."/>
        </authorList>
    </citation>
    <scope>NUCLEOTIDE SEQUENCE</scope>
</reference>
<evidence type="ECO:0000313" key="3">
    <source>
        <dbReference type="Proteomes" id="UP001178461"/>
    </source>
</evidence>
<feature type="compositionally biased region" description="Basic and acidic residues" evidence="1">
    <location>
        <begin position="52"/>
        <end position="72"/>
    </location>
</feature>
<sequence>MWCLCFVSAPSQPSSSSSSSDGEAPLDQPRRPRDESPLPLVSWRPQTVSEGEEAKARRLRPEGRLDRLPRKE</sequence>
<evidence type="ECO:0000313" key="2">
    <source>
        <dbReference type="EMBL" id="CAI5786950.1"/>
    </source>
</evidence>
<dbReference type="Proteomes" id="UP001178461">
    <property type="component" value="Chromosome 11"/>
</dbReference>
<evidence type="ECO:0000256" key="1">
    <source>
        <dbReference type="SAM" id="MobiDB-lite"/>
    </source>
</evidence>
<dbReference type="EMBL" id="OX395136">
    <property type="protein sequence ID" value="CAI5786950.1"/>
    <property type="molecule type" value="Genomic_DNA"/>
</dbReference>
<dbReference type="AlphaFoldDB" id="A0AA35KZ51"/>
<accession>A0AA35KZ51</accession>
<name>A0AA35KZ51_9SAUR</name>
<proteinExistence type="predicted"/>
<protein>
    <submittedName>
        <fullName evidence="2">Uncharacterized protein</fullName>
    </submittedName>
</protein>
<organism evidence="2 3">
    <name type="scientific">Podarcis lilfordi</name>
    <name type="common">Lilford's wall lizard</name>
    <dbReference type="NCBI Taxonomy" id="74358"/>
    <lineage>
        <taxon>Eukaryota</taxon>
        <taxon>Metazoa</taxon>
        <taxon>Chordata</taxon>
        <taxon>Craniata</taxon>
        <taxon>Vertebrata</taxon>
        <taxon>Euteleostomi</taxon>
        <taxon>Lepidosauria</taxon>
        <taxon>Squamata</taxon>
        <taxon>Bifurcata</taxon>
        <taxon>Unidentata</taxon>
        <taxon>Episquamata</taxon>
        <taxon>Laterata</taxon>
        <taxon>Lacertibaenia</taxon>
        <taxon>Lacertidae</taxon>
        <taxon>Podarcis</taxon>
    </lineage>
</organism>